<evidence type="ECO:0000313" key="2">
    <source>
        <dbReference type="Proteomes" id="UP000237000"/>
    </source>
</evidence>
<dbReference type="OrthoDB" id="10292905at2759"/>
<organism evidence="1 2">
    <name type="scientific">Trema orientale</name>
    <name type="common">Charcoal tree</name>
    <name type="synonym">Celtis orientalis</name>
    <dbReference type="NCBI Taxonomy" id="63057"/>
    <lineage>
        <taxon>Eukaryota</taxon>
        <taxon>Viridiplantae</taxon>
        <taxon>Streptophyta</taxon>
        <taxon>Embryophyta</taxon>
        <taxon>Tracheophyta</taxon>
        <taxon>Spermatophyta</taxon>
        <taxon>Magnoliopsida</taxon>
        <taxon>eudicotyledons</taxon>
        <taxon>Gunneridae</taxon>
        <taxon>Pentapetalae</taxon>
        <taxon>rosids</taxon>
        <taxon>fabids</taxon>
        <taxon>Rosales</taxon>
        <taxon>Cannabaceae</taxon>
        <taxon>Trema</taxon>
    </lineage>
</organism>
<evidence type="ECO:0000313" key="1">
    <source>
        <dbReference type="EMBL" id="POO01482.1"/>
    </source>
</evidence>
<dbReference type="Proteomes" id="UP000237000">
    <property type="component" value="Unassembled WGS sequence"/>
</dbReference>
<gene>
    <name evidence="1" type="ORF">TorRG33x02_027890</name>
</gene>
<sequence length="72" mass="7787">MGFAPSFGDRVSQTLNRVGAASMLGINECSIGLTFYTSCPSGKVSTWCLFSRSQDILHRMLGEVSIRSNPCP</sequence>
<reference evidence="2" key="1">
    <citation type="submission" date="2016-06" db="EMBL/GenBank/DDBJ databases">
        <title>Parallel loss of symbiosis genes in relatives of nitrogen-fixing non-legume Parasponia.</title>
        <authorList>
            <person name="Van Velzen R."/>
            <person name="Holmer R."/>
            <person name="Bu F."/>
            <person name="Rutten L."/>
            <person name="Van Zeijl A."/>
            <person name="Liu W."/>
            <person name="Santuari L."/>
            <person name="Cao Q."/>
            <person name="Sharma T."/>
            <person name="Shen D."/>
            <person name="Roswanjaya Y."/>
            <person name="Wardhani T."/>
            <person name="Kalhor M.S."/>
            <person name="Jansen J."/>
            <person name="Van den Hoogen J."/>
            <person name="Gungor B."/>
            <person name="Hartog M."/>
            <person name="Hontelez J."/>
            <person name="Verver J."/>
            <person name="Yang W.-C."/>
            <person name="Schijlen E."/>
            <person name="Repin R."/>
            <person name="Schilthuizen M."/>
            <person name="Schranz E."/>
            <person name="Heidstra R."/>
            <person name="Miyata K."/>
            <person name="Fedorova E."/>
            <person name="Kohlen W."/>
            <person name="Bisseling T."/>
            <person name="Smit S."/>
            <person name="Geurts R."/>
        </authorList>
    </citation>
    <scope>NUCLEOTIDE SEQUENCE [LARGE SCALE GENOMIC DNA]</scope>
    <source>
        <strain evidence="2">cv. RG33-2</strain>
    </source>
</reference>
<dbReference type="InParanoid" id="A0A2P5FUK9"/>
<protein>
    <submittedName>
        <fullName evidence="1">Uncharacterized protein</fullName>
    </submittedName>
</protein>
<keyword evidence="2" id="KW-1185">Reference proteome</keyword>
<accession>A0A2P5FUK9</accession>
<dbReference type="EMBL" id="JXTC01000008">
    <property type="protein sequence ID" value="POO01482.1"/>
    <property type="molecule type" value="Genomic_DNA"/>
</dbReference>
<dbReference type="AlphaFoldDB" id="A0A2P5FUK9"/>
<comment type="caution">
    <text evidence="1">The sequence shown here is derived from an EMBL/GenBank/DDBJ whole genome shotgun (WGS) entry which is preliminary data.</text>
</comment>
<proteinExistence type="predicted"/>
<name>A0A2P5FUK9_TREOI</name>